<dbReference type="EMBL" id="JAVCQK010000005">
    <property type="protein sequence ID" value="MFH7516027.1"/>
    <property type="molecule type" value="Genomic_DNA"/>
</dbReference>
<dbReference type="RefSeq" id="WP_158506047.1">
    <property type="nucleotide sequence ID" value="NZ_CP092923.1"/>
</dbReference>
<evidence type="ECO:0000313" key="1">
    <source>
        <dbReference type="EMBL" id="MFH7516027.1"/>
    </source>
</evidence>
<dbReference type="InterPro" id="IPR037175">
    <property type="entry name" value="KFase_sf"/>
</dbReference>
<comment type="caution">
    <text evidence="1">The sequence shown here is derived from an EMBL/GenBank/DDBJ whole genome shotgun (WGS) entry which is preliminary data.</text>
</comment>
<dbReference type="GeneID" id="96219124"/>
<dbReference type="GO" id="GO:0016787">
    <property type="term" value="F:hydrolase activity"/>
    <property type="evidence" value="ECO:0007669"/>
    <property type="project" value="UniProtKB-KW"/>
</dbReference>
<keyword evidence="2" id="KW-1185">Reference proteome</keyword>
<sequence length="225" mass="24688">MSSHWYNNGSASVRQGGSCNASRISFVPHCHGTHTECIGHLLPDIRNVTELDIPLFIAATLIHVSLERVSETKEGYNVHAAADDRVVTAEAIEHAMAPLGSDYLQALIIATDTTTWRLDGQGVPYFSHQAMALVVRLGVQHLLVDMPSIDKLHDGGLMDNHRCFWGISDPLQPVIERQHASVTELIQVPANVPAGHYFMTLQLPDLTGDAVPSRPLLFPFTDGRK</sequence>
<dbReference type="InterPro" id="IPR007325">
    <property type="entry name" value="KFase/CYL"/>
</dbReference>
<dbReference type="EC" id="3.5.-.-" evidence="1"/>
<accession>A0ABW7NL39</accession>
<dbReference type="SUPFAM" id="SSF102198">
    <property type="entry name" value="Putative cyclase"/>
    <property type="match status" value="1"/>
</dbReference>
<proteinExistence type="predicted"/>
<name>A0ABW7NL39_9PSED</name>
<evidence type="ECO:0000313" key="2">
    <source>
        <dbReference type="Proteomes" id="UP001610657"/>
    </source>
</evidence>
<organism evidence="1 2">
    <name type="scientific">Pseudomonas syringae pv. tagetis</name>
    <dbReference type="NCBI Taxonomy" id="129140"/>
    <lineage>
        <taxon>Bacteria</taxon>
        <taxon>Pseudomonadati</taxon>
        <taxon>Pseudomonadota</taxon>
        <taxon>Gammaproteobacteria</taxon>
        <taxon>Pseudomonadales</taxon>
        <taxon>Pseudomonadaceae</taxon>
        <taxon>Pseudomonas</taxon>
    </lineage>
</organism>
<reference evidence="1 2" key="1">
    <citation type="submission" date="2023-08" db="EMBL/GenBank/DDBJ databases">
        <title>Genomic and mutational analysis of Pseudomonas syringae pv. tagetis EB037 pathogenicity on sunflower.</title>
        <authorList>
            <person name="Maul J.E."/>
        </authorList>
    </citation>
    <scope>NUCLEOTIDE SEQUENCE [LARGE SCALE GENOMIC DNA]</scope>
    <source>
        <strain evidence="1 2">EB037_T1</strain>
    </source>
</reference>
<dbReference type="Pfam" id="PF04199">
    <property type="entry name" value="Cyclase"/>
    <property type="match status" value="1"/>
</dbReference>
<dbReference type="Proteomes" id="UP001610657">
    <property type="component" value="Unassembled WGS sequence"/>
</dbReference>
<keyword evidence="1" id="KW-0378">Hydrolase</keyword>
<protein>
    <submittedName>
        <fullName evidence="1">Cyclase family protein</fullName>
        <ecNumber evidence="1">3.5.-.-</ecNumber>
    </submittedName>
</protein>
<gene>
    <name evidence="1" type="ORF">RA271_12665</name>
</gene>
<dbReference type="Gene3D" id="3.50.30.50">
    <property type="entry name" value="Putative cyclase"/>
    <property type="match status" value="1"/>
</dbReference>